<accession>R0K2T6</accession>
<feature type="compositionally biased region" description="Basic residues" evidence="8">
    <location>
        <begin position="472"/>
        <end position="490"/>
    </location>
</feature>
<evidence type="ECO:0000256" key="3">
    <source>
        <dbReference type="ARBA" id="ARBA00022448"/>
    </source>
</evidence>
<comment type="similarity">
    <text evidence="2">Belongs to the CorA metal ion transporter (MIT) (TC 1.A.35) family.</text>
</comment>
<gene>
    <name evidence="10" type="ORF">SETTUDRAFT_179184</name>
</gene>
<sequence length="894" mass="99803">MSMSMSMGMSMSAFFGGRGVLAPALGLAAPPAHDLSRPKASRLTSTKPASANIAYHPALHARHPLPLETPPHSHISRQSCSSPTPPATTTPAARAARPASCPRLRERWPRCSARRGRFLLLLPLLLACYTRRCCPSRAPVVSPHANTRAAHGHPLPPLRGACYTPTTWPVYAHTSAPVRAHPRPPTATTRRCYCCCCCWPSQFRPSVLADLTRPHQSQPQPTRLMAASPHEPRVQDFASAPPPPTTPDRSASDSAAPPHLTLDTQLNGDQSTRGRSQTTTTATSAAPHNPDALLSPDRFSVDSTLRRRITRSHTVKHYQSPTRQYHHPEPGAEPGVDTKNDSEAANYHHLYARCQITVVDFSDERVECHELDNDTLQDFLNYPKEDWVACRWINVNGLSWDVIRTLGNHKQLHRLAIEDLMSTQSRTKVDWYSDQAFMLLTLSKLVRTPVDSDSESDSDSDDGDRRYEASRSRSRSRHSHKKKHKKSRKPSLFKRAKNLLFPNSGAGGKTKKDDMIQTLDGLEQQLDGTPLEKVRMPTPPATTAVRTLQRYRGGYNLDRIVYLEQHSALTEKHLTVSVEQVSIFLLADNTVISFFEHSADDVEDMILKRLRTEDTILRRSQDSSMIVQAIIDAIVDLAIPVVAAYEDAMGELELDVLEEPELHHSQLLYILTSELSILRNTIQPIVSLINSLRDHKADPMTQSLLSHTNSNLATRKTMTSINISPLAHTYLGDVEDHCIMITASLDQMRRAADNLIDLIFNMMGAYQNESMKILTATTIFFLPLTFLVGYFGQNFARFNGVQHHSDAFFWIIAVPVMVVTLIVLMADRILRKIRHWSGKLKRREAKRRAVRHAKVNGNGILGDGIGLSHGAASAAKYRAKRRQTLYTKGNIGSF</sequence>
<dbReference type="eggNOG" id="ENOG502QVFZ">
    <property type="taxonomic scope" value="Eukaryota"/>
</dbReference>
<dbReference type="Proteomes" id="UP000016935">
    <property type="component" value="Unassembled WGS sequence"/>
</dbReference>
<name>R0K2T6_EXST2</name>
<dbReference type="EMBL" id="KB908592">
    <property type="protein sequence ID" value="EOA87448.1"/>
    <property type="molecule type" value="Genomic_DNA"/>
</dbReference>
<dbReference type="Gene3D" id="1.20.58.340">
    <property type="entry name" value="Magnesium transport protein CorA, transmembrane region"/>
    <property type="match status" value="2"/>
</dbReference>
<dbReference type="HOGENOM" id="CLU_015119_0_0_1"/>
<evidence type="ECO:0000256" key="5">
    <source>
        <dbReference type="ARBA" id="ARBA00022692"/>
    </source>
</evidence>
<keyword evidence="3" id="KW-0813">Transport</keyword>
<feature type="transmembrane region" description="Helical" evidence="9">
    <location>
        <begin position="807"/>
        <end position="826"/>
    </location>
</feature>
<feature type="region of interest" description="Disordered" evidence="8">
    <location>
        <begin position="450"/>
        <end position="490"/>
    </location>
</feature>
<dbReference type="GO" id="GO:0005886">
    <property type="term" value="C:plasma membrane"/>
    <property type="evidence" value="ECO:0007669"/>
    <property type="project" value="UniProtKB-SubCell"/>
</dbReference>
<feature type="compositionally biased region" description="Low complexity" evidence="8">
    <location>
        <begin position="89"/>
        <end position="100"/>
    </location>
</feature>
<evidence type="ECO:0000256" key="1">
    <source>
        <dbReference type="ARBA" id="ARBA00004651"/>
    </source>
</evidence>
<evidence type="ECO:0000256" key="9">
    <source>
        <dbReference type="SAM" id="Phobius"/>
    </source>
</evidence>
<feature type="compositionally biased region" description="Acidic residues" evidence="8">
    <location>
        <begin position="452"/>
        <end position="462"/>
    </location>
</feature>
<dbReference type="PANTHER" id="PTHR46494:SF1">
    <property type="entry name" value="CORA FAMILY METAL ION TRANSPORTER (EUROFUNG)"/>
    <property type="match status" value="1"/>
</dbReference>
<dbReference type="InterPro" id="IPR045861">
    <property type="entry name" value="CorA_cytoplasmic_dom"/>
</dbReference>
<dbReference type="InterPro" id="IPR045863">
    <property type="entry name" value="CorA_TM1_TM2"/>
</dbReference>
<organism evidence="10 11">
    <name type="scientific">Exserohilum turcicum (strain 28A)</name>
    <name type="common">Northern leaf blight fungus</name>
    <name type="synonym">Setosphaeria turcica</name>
    <dbReference type="NCBI Taxonomy" id="671987"/>
    <lineage>
        <taxon>Eukaryota</taxon>
        <taxon>Fungi</taxon>
        <taxon>Dikarya</taxon>
        <taxon>Ascomycota</taxon>
        <taxon>Pezizomycotina</taxon>
        <taxon>Dothideomycetes</taxon>
        <taxon>Pleosporomycetidae</taxon>
        <taxon>Pleosporales</taxon>
        <taxon>Pleosporineae</taxon>
        <taxon>Pleosporaceae</taxon>
        <taxon>Exserohilum</taxon>
    </lineage>
</organism>
<evidence type="ECO:0000313" key="10">
    <source>
        <dbReference type="EMBL" id="EOA87448.1"/>
    </source>
</evidence>
<dbReference type="STRING" id="671987.R0K2T6"/>
<keyword evidence="11" id="KW-1185">Reference proteome</keyword>
<reference evidence="10 11" key="1">
    <citation type="journal article" date="2012" name="PLoS Pathog.">
        <title>Diverse lifestyles and strategies of plant pathogenesis encoded in the genomes of eighteen Dothideomycetes fungi.</title>
        <authorList>
            <person name="Ohm R.A."/>
            <person name="Feau N."/>
            <person name="Henrissat B."/>
            <person name="Schoch C.L."/>
            <person name="Horwitz B.A."/>
            <person name="Barry K.W."/>
            <person name="Condon B.J."/>
            <person name="Copeland A.C."/>
            <person name="Dhillon B."/>
            <person name="Glaser F."/>
            <person name="Hesse C.N."/>
            <person name="Kosti I."/>
            <person name="LaButti K."/>
            <person name="Lindquist E.A."/>
            <person name="Lucas S."/>
            <person name="Salamov A.A."/>
            <person name="Bradshaw R.E."/>
            <person name="Ciuffetti L."/>
            <person name="Hamelin R.C."/>
            <person name="Kema G.H.J."/>
            <person name="Lawrence C."/>
            <person name="Scott J.A."/>
            <person name="Spatafora J.W."/>
            <person name="Turgeon B.G."/>
            <person name="de Wit P.J.G.M."/>
            <person name="Zhong S."/>
            <person name="Goodwin S.B."/>
            <person name="Grigoriev I.V."/>
        </authorList>
    </citation>
    <scope>NUCLEOTIDE SEQUENCE [LARGE SCALE GENOMIC DNA]</scope>
    <source>
        <strain evidence="11">28A</strain>
    </source>
</reference>
<dbReference type="InterPro" id="IPR002523">
    <property type="entry name" value="MgTranspt_CorA/ZnTranspt_ZntB"/>
</dbReference>
<keyword evidence="7 9" id="KW-0472">Membrane</keyword>
<feature type="region of interest" description="Disordered" evidence="8">
    <location>
        <begin position="63"/>
        <end position="100"/>
    </location>
</feature>
<proteinExistence type="inferred from homology"/>
<evidence type="ECO:0000256" key="4">
    <source>
        <dbReference type="ARBA" id="ARBA00022475"/>
    </source>
</evidence>
<dbReference type="GO" id="GO:0000287">
    <property type="term" value="F:magnesium ion binding"/>
    <property type="evidence" value="ECO:0007669"/>
    <property type="project" value="TreeGrafter"/>
</dbReference>
<feature type="transmembrane region" description="Helical" evidence="9">
    <location>
        <begin position="773"/>
        <end position="792"/>
    </location>
</feature>
<dbReference type="AlphaFoldDB" id="R0K2T6"/>
<comment type="subcellular location">
    <subcellularLocation>
        <location evidence="1">Cell membrane</location>
        <topology evidence="1">Multi-pass membrane protein</topology>
    </subcellularLocation>
</comment>
<keyword evidence="4" id="KW-1003">Cell membrane</keyword>
<dbReference type="Pfam" id="PF01544">
    <property type="entry name" value="CorA"/>
    <property type="match status" value="1"/>
</dbReference>
<dbReference type="SUPFAM" id="SSF144083">
    <property type="entry name" value="Magnesium transport protein CorA, transmembrane region"/>
    <property type="match status" value="1"/>
</dbReference>
<feature type="compositionally biased region" description="Low complexity" evidence="8">
    <location>
        <begin position="270"/>
        <end position="286"/>
    </location>
</feature>
<evidence type="ECO:0000256" key="8">
    <source>
        <dbReference type="SAM" id="MobiDB-lite"/>
    </source>
</evidence>
<protein>
    <submittedName>
        <fullName evidence="10">Uncharacterized protein</fullName>
    </submittedName>
</protein>
<dbReference type="PANTHER" id="PTHR46494">
    <property type="entry name" value="CORA FAMILY METAL ION TRANSPORTER (EUROFUNG)"/>
    <property type="match status" value="1"/>
</dbReference>
<evidence type="ECO:0000256" key="6">
    <source>
        <dbReference type="ARBA" id="ARBA00022989"/>
    </source>
</evidence>
<dbReference type="GO" id="GO:0050897">
    <property type="term" value="F:cobalt ion binding"/>
    <property type="evidence" value="ECO:0007669"/>
    <property type="project" value="TreeGrafter"/>
</dbReference>
<dbReference type="GO" id="GO:0015087">
    <property type="term" value="F:cobalt ion transmembrane transporter activity"/>
    <property type="evidence" value="ECO:0007669"/>
    <property type="project" value="TreeGrafter"/>
</dbReference>
<keyword evidence="5 9" id="KW-0812">Transmembrane</keyword>
<dbReference type="SUPFAM" id="SSF143865">
    <property type="entry name" value="CorA soluble domain-like"/>
    <property type="match status" value="1"/>
</dbReference>
<dbReference type="OrthoDB" id="165352at2759"/>
<feature type="compositionally biased region" description="Basic residues" evidence="8">
    <location>
        <begin position="306"/>
        <end position="316"/>
    </location>
</feature>
<dbReference type="GeneID" id="19401656"/>
<dbReference type="Gene3D" id="3.30.460.20">
    <property type="entry name" value="CorA soluble domain-like"/>
    <property type="match status" value="1"/>
</dbReference>
<keyword evidence="6 9" id="KW-1133">Transmembrane helix</keyword>
<evidence type="ECO:0000313" key="11">
    <source>
        <dbReference type="Proteomes" id="UP000016935"/>
    </source>
</evidence>
<evidence type="ECO:0000256" key="7">
    <source>
        <dbReference type="ARBA" id="ARBA00023136"/>
    </source>
</evidence>
<dbReference type="GO" id="GO:0015095">
    <property type="term" value="F:magnesium ion transmembrane transporter activity"/>
    <property type="evidence" value="ECO:0007669"/>
    <property type="project" value="TreeGrafter"/>
</dbReference>
<evidence type="ECO:0000256" key="2">
    <source>
        <dbReference type="ARBA" id="ARBA00009765"/>
    </source>
</evidence>
<feature type="region of interest" description="Disordered" evidence="8">
    <location>
        <begin position="212"/>
        <end position="334"/>
    </location>
</feature>
<dbReference type="RefSeq" id="XP_008025846.1">
    <property type="nucleotide sequence ID" value="XM_008027655.1"/>
</dbReference>
<reference evidence="10 11" key="2">
    <citation type="journal article" date="2013" name="PLoS Genet.">
        <title>Comparative genome structure, secondary metabolite, and effector coding capacity across Cochliobolus pathogens.</title>
        <authorList>
            <person name="Condon B.J."/>
            <person name="Leng Y."/>
            <person name="Wu D."/>
            <person name="Bushley K.E."/>
            <person name="Ohm R.A."/>
            <person name="Otillar R."/>
            <person name="Martin J."/>
            <person name="Schackwitz W."/>
            <person name="Grimwood J."/>
            <person name="MohdZainudin N."/>
            <person name="Xue C."/>
            <person name="Wang R."/>
            <person name="Manning V.A."/>
            <person name="Dhillon B."/>
            <person name="Tu Z.J."/>
            <person name="Steffenson B.J."/>
            <person name="Salamov A."/>
            <person name="Sun H."/>
            <person name="Lowry S."/>
            <person name="LaButti K."/>
            <person name="Han J."/>
            <person name="Copeland A."/>
            <person name="Lindquist E."/>
            <person name="Barry K."/>
            <person name="Schmutz J."/>
            <person name="Baker S.E."/>
            <person name="Ciuffetti L.M."/>
            <person name="Grigoriev I.V."/>
            <person name="Zhong S."/>
            <person name="Turgeon B.G."/>
        </authorList>
    </citation>
    <scope>NUCLEOTIDE SEQUENCE [LARGE SCALE GENOMIC DNA]</scope>
    <source>
        <strain evidence="11">28A</strain>
    </source>
</reference>